<keyword evidence="1" id="KW-0472">Membrane</keyword>
<protein>
    <submittedName>
        <fullName evidence="2">Uncharacterized protein</fullName>
    </submittedName>
</protein>
<reference evidence="3" key="1">
    <citation type="submission" date="2017-09" db="EMBL/GenBank/DDBJ databases">
        <authorList>
            <person name="Varghese N."/>
            <person name="Submissions S."/>
        </authorList>
    </citation>
    <scope>NUCLEOTIDE SEQUENCE [LARGE SCALE GENOMIC DNA]</scope>
    <source>
        <strain evidence="3">DSM 29961</strain>
    </source>
</reference>
<evidence type="ECO:0000313" key="2">
    <source>
        <dbReference type="EMBL" id="SOD80724.1"/>
    </source>
</evidence>
<proteinExistence type="predicted"/>
<evidence type="ECO:0000313" key="3">
    <source>
        <dbReference type="Proteomes" id="UP000219452"/>
    </source>
</evidence>
<organism evidence="2 3">
    <name type="scientific">Spirosoma fluviale</name>
    <dbReference type="NCBI Taxonomy" id="1597977"/>
    <lineage>
        <taxon>Bacteria</taxon>
        <taxon>Pseudomonadati</taxon>
        <taxon>Bacteroidota</taxon>
        <taxon>Cytophagia</taxon>
        <taxon>Cytophagales</taxon>
        <taxon>Cytophagaceae</taxon>
        <taxon>Spirosoma</taxon>
    </lineage>
</organism>
<evidence type="ECO:0000256" key="1">
    <source>
        <dbReference type="SAM" id="Phobius"/>
    </source>
</evidence>
<dbReference type="Proteomes" id="UP000219452">
    <property type="component" value="Unassembled WGS sequence"/>
</dbReference>
<dbReference type="AlphaFoldDB" id="A0A286FD25"/>
<gene>
    <name evidence="2" type="ORF">SAMN06269250_1545</name>
</gene>
<feature type="transmembrane region" description="Helical" evidence="1">
    <location>
        <begin position="38"/>
        <end position="58"/>
    </location>
</feature>
<keyword evidence="1" id="KW-0812">Transmembrane</keyword>
<name>A0A286FD25_9BACT</name>
<dbReference type="EMBL" id="OCNH01000001">
    <property type="protein sequence ID" value="SOD80724.1"/>
    <property type="molecule type" value="Genomic_DNA"/>
</dbReference>
<accession>A0A286FD25</accession>
<sequence length="59" mass="6581">MEKQPEAQEKQSTYKVVRDAVMSIKSTDSPSVRQFKKVSFAVLFTCTTILSVGAILLML</sequence>
<keyword evidence="3" id="KW-1185">Reference proteome</keyword>
<keyword evidence="1" id="KW-1133">Transmembrane helix</keyword>